<gene>
    <name evidence="1" type="ORF">A9K55_006105</name>
</gene>
<evidence type="ECO:0000313" key="2">
    <source>
        <dbReference type="Proteomes" id="UP000323067"/>
    </source>
</evidence>
<dbReference type="EMBL" id="CP023323">
    <property type="protein sequence ID" value="ATY59942.1"/>
    <property type="molecule type" value="Genomic_DNA"/>
</dbReference>
<organism evidence="1 2">
    <name type="scientific">Cordyceps militaris</name>
    <name type="common">Caterpillar fungus</name>
    <name type="synonym">Clavaria militaris</name>
    <dbReference type="NCBI Taxonomy" id="73501"/>
    <lineage>
        <taxon>Eukaryota</taxon>
        <taxon>Fungi</taxon>
        <taxon>Dikarya</taxon>
        <taxon>Ascomycota</taxon>
        <taxon>Pezizomycotina</taxon>
        <taxon>Sordariomycetes</taxon>
        <taxon>Hypocreomycetidae</taxon>
        <taxon>Hypocreales</taxon>
        <taxon>Cordycipitaceae</taxon>
        <taxon>Cordyceps</taxon>
    </lineage>
</organism>
<name>A0A2H4SA09_CORMI</name>
<proteinExistence type="predicted"/>
<dbReference type="Proteomes" id="UP000323067">
    <property type="component" value="Chromosome vi"/>
</dbReference>
<reference evidence="1 2" key="1">
    <citation type="journal article" date="2017" name="BMC Genomics">
        <title>Chromosome level assembly and secondary metabolite potential of the parasitic fungus Cordyceps militaris.</title>
        <authorList>
            <person name="Kramer G.J."/>
            <person name="Nodwell J.R."/>
        </authorList>
    </citation>
    <scope>NUCLEOTIDE SEQUENCE [LARGE SCALE GENOMIC DNA]</scope>
    <source>
        <strain evidence="1 2">ATCC 34164</strain>
    </source>
</reference>
<protein>
    <submittedName>
        <fullName evidence="1">Uncharacterized protein</fullName>
    </submittedName>
</protein>
<dbReference type="VEuPathDB" id="FungiDB:CCM_02844"/>
<sequence>MNPIMVDESVPSRSRVGASIDRRIASEDTGSNSGGDCVAAAVAVVFYVNASRLVTVSAAIIGLPAFRRPLSSDLLISPFPGKKPQLDPASLTEIDDSHLSVRFRHGVHTIYLFVDSQAPFSHISSELANILHERYPRGLTTSLEPPTTTVIPAQPKFVYGLLNKHDDPSHGWKRINVGPDEGFAPTKCGLKNNSLVAFMLQDDGDDPDDVVFQVEWPTEDEELYEQEL</sequence>
<dbReference type="AlphaFoldDB" id="A0A2H4SA09"/>
<accession>A0A2H4SA09</accession>
<evidence type="ECO:0000313" key="1">
    <source>
        <dbReference type="EMBL" id="ATY59942.1"/>
    </source>
</evidence>
<dbReference type="VEuPathDB" id="FungiDB:A9K55_006105"/>
<dbReference type="OrthoDB" id="5376498at2759"/>